<keyword evidence="3" id="KW-1185">Reference proteome</keyword>
<evidence type="ECO:0000313" key="3">
    <source>
        <dbReference type="Proteomes" id="UP001171916"/>
    </source>
</evidence>
<dbReference type="PANTHER" id="PTHR23408">
    <property type="entry name" value="METHYLMALONYL-COA MUTASE"/>
    <property type="match status" value="1"/>
</dbReference>
<name>A0ABT7YGB6_9BACT</name>
<dbReference type="Pfam" id="PF03308">
    <property type="entry name" value="MeaB"/>
    <property type="match status" value="1"/>
</dbReference>
<dbReference type="EMBL" id="JAUEPH010000007">
    <property type="protein sequence ID" value="MDN3205542.1"/>
    <property type="molecule type" value="Genomic_DNA"/>
</dbReference>
<dbReference type="Gene3D" id="1.10.287.130">
    <property type="match status" value="1"/>
</dbReference>
<protein>
    <submittedName>
        <fullName evidence="2">Methylmalonyl Co-A mutase-associated GTPase MeaB</fullName>
        <ecNumber evidence="2">3.6.5.-</ecNumber>
    </submittedName>
</protein>
<evidence type="ECO:0000256" key="1">
    <source>
        <dbReference type="ARBA" id="ARBA00009625"/>
    </source>
</evidence>
<dbReference type="NCBIfam" id="TIGR00750">
    <property type="entry name" value="lao"/>
    <property type="match status" value="1"/>
</dbReference>
<dbReference type="InterPro" id="IPR005129">
    <property type="entry name" value="GTPase_ArgK"/>
</dbReference>
<dbReference type="GO" id="GO:0016787">
    <property type="term" value="F:hydrolase activity"/>
    <property type="evidence" value="ECO:0007669"/>
    <property type="project" value="UniProtKB-KW"/>
</dbReference>
<dbReference type="PANTHER" id="PTHR23408:SF3">
    <property type="entry name" value="METHYLMALONIC ACIDURIA TYPE A PROTEIN, MITOCHONDRIAL"/>
    <property type="match status" value="1"/>
</dbReference>
<dbReference type="RefSeq" id="WP_290002114.1">
    <property type="nucleotide sequence ID" value="NZ_JAUEPH010000007.1"/>
</dbReference>
<dbReference type="EC" id="3.6.5.-" evidence="2"/>
<evidence type="ECO:0000313" key="2">
    <source>
        <dbReference type="EMBL" id="MDN3205542.1"/>
    </source>
</evidence>
<dbReference type="Proteomes" id="UP001171916">
    <property type="component" value="Unassembled WGS sequence"/>
</dbReference>
<dbReference type="Gene3D" id="3.40.50.300">
    <property type="entry name" value="P-loop containing nucleotide triphosphate hydrolases"/>
    <property type="match status" value="1"/>
</dbReference>
<comment type="caution">
    <text evidence="2">The sequence shown here is derived from an EMBL/GenBank/DDBJ whole genome shotgun (WGS) entry which is preliminary data.</text>
</comment>
<organism evidence="2 3">
    <name type="scientific">Algoriphagus sediminis</name>
    <dbReference type="NCBI Taxonomy" id="3057113"/>
    <lineage>
        <taxon>Bacteria</taxon>
        <taxon>Pseudomonadati</taxon>
        <taxon>Bacteroidota</taxon>
        <taxon>Cytophagia</taxon>
        <taxon>Cytophagales</taxon>
        <taxon>Cyclobacteriaceae</taxon>
        <taxon>Algoriphagus</taxon>
    </lineage>
</organism>
<comment type="similarity">
    <text evidence="1">Belongs to the SIMIBI class G3E GTPase family. ArgK/MeaB subfamily.</text>
</comment>
<dbReference type="SUPFAM" id="SSF52540">
    <property type="entry name" value="P-loop containing nucleoside triphosphate hydrolases"/>
    <property type="match status" value="1"/>
</dbReference>
<proteinExistence type="inferred from homology"/>
<accession>A0ABT7YGB6</accession>
<keyword evidence="2" id="KW-0378">Hydrolase</keyword>
<dbReference type="NCBIfam" id="NF006958">
    <property type="entry name" value="PRK09435.1"/>
    <property type="match status" value="1"/>
</dbReference>
<gene>
    <name evidence="2" type="primary">meaB</name>
    <name evidence="2" type="ORF">QVH07_15380</name>
</gene>
<sequence length="328" mass="36379">MKKRKSLEEYKSGILKGDRSSLAQAITLVESTLEEDRKLGSQLVQELLPKTGNSIRVGITGVPGVGKSTFIESFGMFLLNSGRHVAVLAIDPSSQKGKGSILGDKTRMEQLASDHRAFIRPSPSGNSLGGVSTKTREAMLLCEAAGFDTILIETVGVGQSETAVKNMVDFFLLLMLSGAGDELQGIKKGIMEMADGLVINKADGENVKASKLARQHYLQALHLFPPNENNWYPKVELVSSTERTGMEEIWKMIKAFEESTKSNGFWSKTRANQRFKWFEESVHHMLFEEFSKNEGVRKLLKEHENEVASGKISPQWLAQRALESFLNN</sequence>
<dbReference type="Gene3D" id="1.20.5.170">
    <property type="match status" value="1"/>
</dbReference>
<reference evidence="2" key="1">
    <citation type="submission" date="2023-06" db="EMBL/GenBank/DDBJ databases">
        <title>Robiginitalea aurantiacus sp. nov. and Algoriphagus sediminis sp. nov., isolated from coastal sediment.</title>
        <authorList>
            <person name="Zhou Z.Y."/>
            <person name="An J."/>
            <person name="Jia Y.W."/>
            <person name="Du Z.J."/>
        </authorList>
    </citation>
    <scope>NUCLEOTIDE SEQUENCE</scope>
    <source>
        <strain evidence="2">C2-7</strain>
    </source>
</reference>
<dbReference type="CDD" id="cd03114">
    <property type="entry name" value="MMAA-like"/>
    <property type="match status" value="1"/>
</dbReference>
<dbReference type="InterPro" id="IPR027417">
    <property type="entry name" value="P-loop_NTPase"/>
</dbReference>